<sequence>MSLKVVAETKINSEPCVIAWDNKLFVGTDDGSIKSFNADLSPAVAWAAHGVQIFAIAAHNGNVYSSSNDGGIRVWSAEGEKITELQAADADIGTLRVFDNGLYAGDENGNVIVFENNKEIARYNVLEEVKDLWLYSPFLFTVRDLDVTVTEIKPDESRTRFVTRHTMEGSAPLRVTGSHLLVMARGGNVLKLHDATSQTKFKQLHEVKVSDMIVTSLSVYGEYTFTGGWDGYVRRWKIAEDQLVAAGELNLESCINAIVATDNCAYVILSGGRIVSVKTV</sequence>
<dbReference type="InterPro" id="IPR001680">
    <property type="entry name" value="WD40_rpt"/>
</dbReference>
<accession>A0A6J1WYD2</accession>
<dbReference type="SUPFAM" id="SSF50998">
    <property type="entry name" value="Quinoprotein alcohol dehydrogenase-like"/>
    <property type="match status" value="1"/>
</dbReference>
<proteinExistence type="predicted"/>
<name>A0A6J1WYD2_GALME</name>
<reference evidence="2" key="1">
    <citation type="submission" date="2025-08" db="UniProtKB">
        <authorList>
            <consortium name="RefSeq"/>
        </authorList>
    </citation>
    <scope>IDENTIFICATION</scope>
    <source>
        <tissue evidence="2">Whole larvae</tissue>
    </source>
</reference>
<dbReference type="InterPro" id="IPR011047">
    <property type="entry name" value="Quinoprotein_ADH-like_sf"/>
</dbReference>
<evidence type="ECO:0000313" key="1">
    <source>
        <dbReference type="Proteomes" id="UP001652740"/>
    </source>
</evidence>
<dbReference type="KEGG" id="gmw:113517560"/>
<organism evidence="1 2">
    <name type="scientific">Galleria mellonella</name>
    <name type="common">Greater wax moth</name>
    <dbReference type="NCBI Taxonomy" id="7137"/>
    <lineage>
        <taxon>Eukaryota</taxon>
        <taxon>Metazoa</taxon>
        <taxon>Ecdysozoa</taxon>
        <taxon>Arthropoda</taxon>
        <taxon>Hexapoda</taxon>
        <taxon>Insecta</taxon>
        <taxon>Pterygota</taxon>
        <taxon>Neoptera</taxon>
        <taxon>Endopterygota</taxon>
        <taxon>Lepidoptera</taxon>
        <taxon>Glossata</taxon>
        <taxon>Ditrysia</taxon>
        <taxon>Pyraloidea</taxon>
        <taxon>Pyralidae</taxon>
        <taxon>Galleriinae</taxon>
        <taxon>Galleria</taxon>
    </lineage>
</organism>
<keyword evidence="1" id="KW-1185">Reference proteome</keyword>
<dbReference type="Gene3D" id="2.130.10.10">
    <property type="entry name" value="YVTN repeat-like/Quinoprotein amine dehydrogenase"/>
    <property type="match status" value="2"/>
</dbReference>
<dbReference type="InParanoid" id="A0A6J1WYD2"/>
<gene>
    <name evidence="2" type="primary">LOC113517560</name>
</gene>
<dbReference type="AlphaFoldDB" id="A0A6J1WYD2"/>
<dbReference type="Proteomes" id="UP001652740">
    <property type="component" value="Unplaced"/>
</dbReference>
<dbReference type="InterPro" id="IPR045182">
    <property type="entry name" value="JINGUBANG-like"/>
</dbReference>
<dbReference type="RefSeq" id="XP_026758065.2">
    <property type="nucleotide sequence ID" value="XM_026902264.3"/>
</dbReference>
<evidence type="ECO:0000313" key="2">
    <source>
        <dbReference type="RefSeq" id="XP_026758065.2"/>
    </source>
</evidence>
<dbReference type="SMART" id="SM00320">
    <property type="entry name" value="WD40"/>
    <property type="match status" value="3"/>
</dbReference>
<dbReference type="InterPro" id="IPR015943">
    <property type="entry name" value="WD40/YVTN_repeat-like_dom_sf"/>
</dbReference>
<protein>
    <submittedName>
        <fullName evidence="2">Uncharacterized protein LOC113517560</fullName>
    </submittedName>
</protein>
<dbReference type="PANTHER" id="PTHR22844:SF387">
    <property type="entry name" value="F3I6.5 PROTEIN"/>
    <property type="match status" value="1"/>
</dbReference>
<dbReference type="GeneID" id="113517560"/>
<dbReference type="PANTHER" id="PTHR22844">
    <property type="entry name" value="F-BOX AND WD40 DOMAIN PROTEIN"/>
    <property type="match status" value="1"/>
</dbReference>